<keyword evidence="12" id="KW-0472">Membrane</keyword>
<comment type="subcellular location">
    <subcellularLocation>
        <location evidence="1">Membrane</location>
    </subcellularLocation>
</comment>
<dbReference type="Pfam" id="PF00560">
    <property type="entry name" value="LRR_1"/>
    <property type="match status" value="4"/>
</dbReference>
<sequence>MILSWNRFSGSIPSGIGNLKYLESLKLSSSNLTGPIATSLGGLVRIKDIDLSHHRLSGSIPVEICALFTLTSLDLSHNSLVGELPSSLGNLTKLTTLNLAYNNLGSSIISSFLLHFENNSLDLDGNEHLCAYEDLIRATEQFDIRYCTGTGGYGSVYKVQLPNGKVVALKKLHTSKSGQPALRKSFTNEVKTLTA</sequence>
<evidence type="ECO:0000256" key="11">
    <source>
        <dbReference type="ARBA" id="ARBA00022989"/>
    </source>
</evidence>
<evidence type="ECO:0000256" key="2">
    <source>
        <dbReference type="ARBA" id="ARBA00012513"/>
    </source>
</evidence>
<evidence type="ECO:0000256" key="13">
    <source>
        <dbReference type="ARBA" id="ARBA00047899"/>
    </source>
</evidence>
<evidence type="ECO:0000256" key="8">
    <source>
        <dbReference type="ARBA" id="ARBA00022741"/>
    </source>
</evidence>
<comment type="catalytic activity">
    <reaction evidence="13">
        <text>L-threonyl-[protein] + ATP = O-phospho-L-threonyl-[protein] + ADP + H(+)</text>
        <dbReference type="Rhea" id="RHEA:46608"/>
        <dbReference type="Rhea" id="RHEA-COMP:11060"/>
        <dbReference type="Rhea" id="RHEA-COMP:11605"/>
        <dbReference type="ChEBI" id="CHEBI:15378"/>
        <dbReference type="ChEBI" id="CHEBI:30013"/>
        <dbReference type="ChEBI" id="CHEBI:30616"/>
        <dbReference type="ChEBI" id="CHEBI:61977"/>
        <dbReference type="ChEBI" id="CHEBI:456216"/>
        <dbReference type="EC" id="2.7.11.1"/>
    </reaction>
</comment>
<dbReference type="PROSITE" id="PS50011">
    <property type="entry name" value="PROTEIN_KINASE_DOM"/>
    <property type="match status" value="1"/>
</dbReference>
<keyword evidence="3" id="KW-0723">Serine/threonine-protein kinase</keyword>
<dbReference type="SUPFAM" id="SSF52058">
    <property type="entry name" value="L domain-like"/>
    <property type="match status" value="1"/>
</dbReference>
<evidence type="ECO:0000256" key="7">
    <source>
        <dbReference type="ARBA" id="ARBA00022737"/>
    </source>
</evidence>
<evidence type="ECO:0000259" key="15">
    <source>
        <dbReference type="PROSITE" id="PS50011"/>
    </source>
</evidence>
<evidence type="ECO:0000313" key="16">
    <source>
        <dbReference type="Proteomes" id="UP001652623"/>
    </source>
</evidence>
<evidence type="ECO:0000256" key="6">
    <source>
        <dbReference type="ARBA" id="ARBA00022692"/>
    </source>
</evidence>
<evidence type="ECO:0000256" key="12">
    <source>
        <dbReference type="ARBA" id="ARBA00023136"/>
    </source>
</evidence>
<dbReference type="InterPro" id="IPR011009">
    <property type="entry name" value="Kinase-like_dom_sf"/>
</dbReference>
<protein>
    <recommendedName>
        <fullName evidence="2">non-specific serine/threonine protein kinase</fullName>
        <ecNumber evidence="2">2.7.11.1</ecNumber>
    </recommendedName>
</protein>
<proteinExistence type="predicted"/>
<dbReference type="EC" id="2.7.11.1" evidence="2"/>
<dbReference type="InterPro" id="IPR051420">
    <property type="entry name" value="Ser_Thr_Kinases_DiverseReg"/>
</dbReference>
<dbReference type="Proteomes" id="UP001652623">
    <property type="component" value="Chromosome 6"/>
</dbReference>
<comment type="catalytic activity">
    <reaction evidence="14">
        <text>L-seryl-[protein] + ATP = O-phospho-L-seryl-[protein] + ADP + H(+)</text>
        <dbReference type="Rhea" id="RHEA:17989"/>
        <dbReference type="Rhea" id="RHEA-COMP:9863"/>
        <dbReference type="Rhea" id="RHEA-COMP:11604"/>
        <dbReference type="ChEBI" id="CHEBI:15378"/>
        <dbReference type="ChEBI" id="CHEBI:29999"/>
        <dbReference type="ChEBI" id="CHEBI:30616"/>
        <dbReference type="ChEBI" id="CHEBI:83421"/>
        <dbReference type="ChEBI" id="CHEBI:456216"/>
        <dbReference type="EC" id="2.7.11.1"/>
    </reaction>
</comment>
<keyword evidence="5" id="KW-0808">Transferase</keyword>
<dbReference type="GeneID" id="132803965"/>
<reference evidence="17" key="1">
    <citation type="submission" date="2025-08" db="UniProtKB">
        <authorList>
            <consortium name="RefSeq"/>
        </authorList>
    </citation>
    <scope>IDENTIFICATION</scope>
    <source>
        <tissue evidence="17">Seedling</tissue>
    </source>
</reference>
<dbReference type="PRINTS" id="PR00019">
    <property type="entry name" value="LEURICHRPT"/>
</dbReference>
<dbReference type="InterPro" id="IPR000719">
    <property type="entry name" value="Prot_kinase_dom"/>
</dbReference>
<keyword evidence="11" id="KW-1133">Transmembrane helix</keyword>
<evidence type="ECO:0000256" key="5">
    <source>
        <dbReference type="ARBA" id="ARBA00022679"/>
    </source>
</evidence>
<evidence type="ECO:0000256" key="9">
    <source>
        <dbReference type="ARBA" id="ARBA00022777"/>
    </source>
</evidence>
<name>A0ABM4AAR6_ZIZJJ</name>
<evidence type="ECO:0000256" key="10">
    <source>
        <dbReference type="ARBA" id="ARBA00022840"/>
    </source>
</evidence>
<gene>
    <name evidence="17" type="primary">LOC132803965</name>
</gene>
<keyword evidence="16" id="KW-1185">Reference proteome</keyword>
<keyword evidence="10" id="KW-0067">ATP-binding</keyword>
<keyword evidence="6" id="KW-0812">Transmembrane</keyword>
<dbReference type="InterPro" id="IPR032675">
    <property type="entry name" value="LRR_dom_sf"/>
</dbReference>
<evidence type="ECO:0000256" key="3">
    <source>
        <dbReference type="ARBA" id="ARBA00022527"/>
    </source>
</evidence>
<organism evidence="16 17">
    <name type="scientific">Ziziphus jujuba</name>
    <name type="common">Chinese jujube</name>
    <name type="synonym">Ziziphus sativa</name>
    <dbReference type="NCBI Taxonomy" id="326968"/>
    <lineage>
        <taxon>Eukaryota</taxon>
        <taxon>Viridiplantae</taxon>
        <taxon>Streptophyta</taxon>
        <taxon>Embryophyta</taxon>
        <taxon>Tracheophyta</taxon>
        <taxon>Spermatophyta</taxon>
        <taxon>Magnoliopsida</taxon>
        <taxon>eudicotyledons</taxon>
        <taxon>Gunneridae</taxon>
        <taxon>Pentapetalae</taxon>
        <taxon>rosids</taxon>
        <taxon>fabids</taxon>
        <taxon>Rosales</taxon>
        <taxon>Rhamnaceae</taxon>
        <taxon>Paliureae</taxon>
        <taxon>Ziziphus</taxon>
    </lineage>
</organism>
<keyword evidence="9" id="KW-0418">Kinase</keyword>
<keyword evidence="7" id="KW-0677">Repeat</keyword>
<dbReference type="PANTHER" id="PTHR48005">
    <property type="entry name" value="LEUCINE RICH REPEAT KINASE 2"/>
    <property type="match status" value="1"/>
</dbReference>
<dbReference type="RefSeq" id="XP_060673815.1">
    <property type="nucleotide sequence ID" value="XM_060817832.1"/>
</dbReference>
<feature type="domain" description="Protein kinase" evidence="15">
    <location>
        <begin position="142"/>
        <end position="195"/>
    </location>
</feature>
<dbReference type="SUPFAM" id="SSF56112">
    <property type="entry name" value="Protein kinase-like (PK-like)"/>
    <property type="match status" value="1"/>
</dbReference>
<dbReference type="Gene3D" id="3.80.10.10">
    <property type="entry name" value="Ribonuclease Inhibitor"/>
    <property type="match status" value="1"/>
</dbReference>
<keyword evidence="4" id="KW-0433">Leucine-rich repeat</keyword>
<evidence type="ECO:0000313" key="17">
    <source>
        <dbReference type="RefSeq" id="XP_060673815.1"/>
    </source>
</evidence>
<accession>A0ABM4AAR6</accession>
<evidence type="ECO:0000256" key="4">
    <source>
        <dbReference type="ARBA" id="ARBA00022614"/>
    </source>
</evidence>
<dbReference type="InterPro" id="IPR001611">
    <property type="entry name" value="Leu-rich_rpt"/>
</dbReference>
<evidence type="ECO:0000256" key="14">
    <source>
        <dbReference type="ARBA" id="ARBA00048679"/>
    </source>
</evidence>
<dbReference type="PANTHER" id="PTHR48005:SF16">
    <property type="entry name" value="MDIS1-INTERACTING RECEPTOR LIKE KINASE 2-LIKE ISOFORM X1"/>
    <property type="match status" value="1"/>
</dbReference>
<dbReference type="Gene3D" id="3.30.200.20">
    <property type="entry name" value="Phosphorylase Kinase, domain 1"/>
    <property type="match status" value="1"/>
</dbReference>
<evidence type="ECO:0000256" key="1">
    <source>
        <dbReference type="ARBA" id="ARBA00004370"/>
    </source>
</evidence>
<keyword evidence="8" id="KW-0547">Nucleotide-binding</keyword>